<dbReference type="Gene3D" id="2.120.10.10">
    <property type="match status" value="1"/>
</dbReference>
<gene>
    <name evidence="3" type="ORF">Pma05_68840</name>
</gene>
<evidence type="ECO:0000313" key="3">
    <source>
        <dbReference type="EMBL" id="GIH00312.1"/>
    </source>
</evidence>
<accession>A0ABQ4F084</accession>
<organism evidence="3 4">
    <name type="scientific">Plantactinospora mayteni</name>
    <dbReference type="NCBI Taxonomy" id="566021"/>
    <lineage>
        <taxon>Bacteria</taxon>
        <taxon>Bacillati</taxon>
        <taxon>Actinomycetota</taxon>
        <taxon>Actinomycetes</taxon>
        <taxon>Micromonosporales</taxon>
        <taxon>Micromonosporaceae</taxon>
        <taxon>Plantactinospora</taxon>
    </lineage>
</organism>
<dbReference type="SUPFAM" id="SSF50939">
    <property type="entry name" value="Sialidases"/>
    <property type="match status" value="1"/>
</dbReference>
<dbReference type="RefSeq" id="WP_203861637.1">
    <property type="nucleotide sequence ID" value="NZ_BAAAZQ010000022.1"/>
</dbReference>
<evidence type="ECO:0000259" key="2">
    <source>
        <dbReference type="Pfam" id="PF13088"/>
    </source>
</evidence>
<dbReference type="PANTHER" id="PTHR43752:SF2">
    <property type="entry name" value="BNR_ASP-BOX REPEAT FAMILY PROTEIN"/>
    <property type="match status" value="1"/>
</dbReference>
<evidence type="ECO:0000256" key="1">
    <source>
        <dbReference type="SAM" id="MobiDB-lite"/>
    </source>
</evidence>
<comment type="caution">
    <text evidence="3">The sequence shown here is derived from an EMBL/GenBank/DDBJ whole genome shotgun (WGS) entry which is preliminary data.</text>
</comment>
<feature type="region of interest" description="Disordered" evidence="1">
    <location>
        <begin position="1"/>
        <end position="26"/>
    </location>
</feature>
<keyword evidence="3" id="KW-0378">Hydrolase</keyword>
<feature type="domain" description="Sialidase" evidence="2">
    <location>
        <begin position="50"/>
        <end position="390"/>
    </location>
</feature>
<name>A0ABQ4F084_9ACTN</name>
<dbReference type="GO" id="GO:0016787">
    <property type="term" value="F:hydrolase activity"/>
    <property type="evidence" value="ECO:0007669"/>
    <property type="project" value="UniProtKB-KW"/>
</dbReference>
<protein>
    <submittedName>
        <fullName evidence="3">Glycosyl hydrolase</fullName>
    </submittedName>
</protein>
<reference evidence="3 4" key="1">
    <citation type="submission" date="2021-01" db="EMBL/GenBank/DDBJ databases">
        <title>Whole genome shotgun sequence of Plantactinospora mayteni NBRC 109088.</title>
        <authorList>
            <person name="Komaki H."/>
            <person name="Tamura T."/>
        </authorList>
    </citation>
    <scope>NUCLEOTIDE SEQUENCE [LARGE SCALE GENOMIC DNA]</scope>
    <source>
        <strain evidence="3 4">NBRC 109088</strain>
    </source>
</reference>
<dbReference type="CDD" id="cd15482">
    <property type="entry name" value="Sialidase_non-viral"/>
    <property type="match status" value="1"/>
</dbReference>
<sequence>MATPLSTTPDRLRTDGVLRDRTDQPGRADAFLPVPAVQNHSANLMPLANGDLGCVWFGGTQEGVADISIWMSRLTAGSDTWSTPVQLSDDPTRSEQNPVLFPAPTGDLWLLHTAQLAGNQDTSEIRYRVSTDDGHTWSPTRTLFPATDEGGVFVRQPILVLDSGRWLLPVFHCVRTPGRKWVGDHDTSSVMISDDQGRSWRDIPVPHSTGCVHMNIQPADDGSLRALFRSRWADFVYASRSDDGGETWSAPTPTGLPNNNSSIQYVRLAGGRLALVYNHSSAANATDRRVSLYDEIDDDGLAEPPGHTVGERQPTVAGPPQVPGDPTAFWGAPRAPLSLTFSTDDGATWPVRRDLEVGDGYCLTNNSRDGLNREYSYPSVQQTADGDLHVAFTYYRQAIKHVRLRADQIGWAPR</sequence>
<dbReference type="EMBL" id="BONX01000052">
    <property type="protein sequence ID" value="GIH00312.1"/>
    <property type="molecule type" value="Genomic_DNA"/>
</dbReference>
<evidence type="ECO:0000313" key="4">
    <source>
        <dbReference type="Proteomes" id="UP000621500"/>
    </source>
</evidence>
<dbReference type="PANTHER" id="PTHR43752">
    <property type="entry name" value="BNR/ASP-BOX REPEAT FAMILY PROTEIN"/>
    <property type="match status" value="1"/>
</dbReference>
<feature type="compositionally biased region" description="Basic and acidic residues" evidence="1">
    <location>
        <begin position="10"/>
        <end position="26"/>
    </location>
</feature>
<keyword evidence="4" id="KW-1185">Reference proteome</keyword>
<dbReference type="Pfam" id="PF13088">
    <property type="entry name" value="BNR_2"/>
    <property type="match status" value="1"/>
</dbReference>
<dbReference type="InterPro" id="IPR036278">
    <property type="entry name" value="Sialidase_sf"/>
</dbReference>
<dbReference type="InterPro" id="IPR011040">
    <property type="entry name" value="Sialidase"/>
</dbReference>
<dbReference type="Proteomes" id="UP000621500">
    <property type="component" value="Unassembled WGS sequence"/>
</dbReference>
<proteinExistence type="predicted"/>